<protein>
    <submittedName>
        <fullName evidence="2">Outer membrane autotransporter</fullName>
    </submittedName>
</protein>
<dbReference type="GO" id="GO:0019867">
    <property type="term" value="C:outer membrane"/>
    <property type="evidence" value="ECO:0007669"/>
    <property type="project" value="InterPro"/>
</dbReference>
<gene>
    <name evidence="2" type="ORF">AWB69_03940</name>
</gene>
<dbReference type="PRINTS" id="PR01484">
    <property type="entry name" value="PRTACTNFAMLY"/>
</dbReference>
<dbReference type="Proteomes" id="UP000054683">
    <property type="component" value="Unassembled WGS sequence"/>
</dbReference>
<reference evidence="2 3" key="1">
    <citation type="submission" date="2016-01" db="EMBL/GenBank/DDBJ databases">
        <authorList>
            <person name="Oliw E.H."/>
        </authorList>
    </citation>
    <scope>NUCLEOTIDE SEQUENCE [LARGE SCALE GENOMIC DNA]</scope>
    <source>
        <strain evidence="2">LMG 27134</strain>
    </source>
</reference>
<evidence type="ECO:0000313" key="3">
    <source>
        <dbReference type="Proteomes" id="UP000054683"/>
    </source>
</evidence>
<evidence type="ECO:0000313" key="2">
    <source>
        <dbReference type="EMBL" id="SAL39539.1"/>
    </source>
</evidence>
<dbReference type="EMBL" id="FCOK02000025">
    <property type="protein sequence ID" value="SAL39539.1"/>
    <property type="molecule type" value="Genomic_DNA"/>
</dbReference>
<dbReference type="PROSITE" id="PS51208">
    <property type="entry name" value="AUTOTRANSPORTER"/>
    <property type="match status" value="1"/>
</dbReference>
<dbReference type="InterPro" id="IPR036709">
    <property type="entry name" value="Autotransporte_beta_dom_sf"/>
</dbReference>
<dbReference type="InterPro" id="IPR003991">
    <property type="entry name" value="Pertactin_virulence_factor"/>
</dbReference>
<dbReference type="RefSeq" id="WP_075643947.1">
    <property type="nucleotide sequence ID" value="NZ_FCOK02000025.1"/>
</dbReference>
<proteinExistence type="predicted"/>
<dbReference type="Pfam" id="PF03797">
    <property type="entry name" value="Autotransporter"/>
    <property type="match status" value="1"/>
</dbReference>
<dbReference type="InterPro" id="IPR005546">
    <property type="entry name" value="Autotransporte_beta"/>
</dbReference>
<dbReference type="Gene3D" id="2.40.128.130">
    <property type="entry name" value="Autotransporter beta-domain"/>
    <property type="match status" value="1"/>
</dbReference>
<dbReference type="InterPro" id="IPR006315">
    <property type="entry name" value="OM_autotransptr_brl_dom"/>
</dbReference>
<accession>A0A158H6D7</accession>
<sequence>MQRGQLLYVDYHQNSLTEPNGTQVDGASSSGAIARLGLRLQRTFERSAGKKMQFYATANWWHTSTGSTISFDQVQVSSLYPANRYEAKLGLNGDLGKNWSAWSNVSGAWGAQSYHAYVVRLGLKYGW</sequence>
<dbReference type="AlphaFoldDB" id="A0A158H6D7"/>
<name>A0A158H6D7_9BURK</name>
<dbReference type="SUPFAM" id="SSF103515">
    <property type="entry name" value="Autotransporter"/>
    <property type="match status" value="1"/>
</dbReference>
<evidence type="ECO:0000259" key="1">
    <source>
        <dbReference type="PROSITE" id="PS51208"/>
    </source>
</evidence>
<organism evidence="2 3">
    <name type="scientific">Caballeronia udeis</name>
    <dbReference type="NCBI Taxonomy" id="1232866"/>
    <lineage>
        <taxon>Bacteria</taxon>
        <taxon>Pseudomonadati</taxon>
        <taxon>Pseudomonadota</taxon>
        <taxon>Betaproteobacteria</taxon>
        <taxon>Burkholderiales</taxon>
        <taxon>Burkholderiaceae</taxon>
        <taxon>Caballeronia</taxon>
    </lineage>
</organism>
<feature type="domain" description="Autotransporter" evidence="1">
    <location>
        <begin position="1"/>
        <end position="127"/>
    </location>
</feature>
<dbReference type="NCBIfam" id="TIGR01414">
    <property type="entry name" value="autotrans_barl"/>
    <property type="match status" value="1"/>
</dbReference>